<dbReference type="Proteomes" id="UP000192727">
    <property type="component" value="Chromosome"/>
</dbReference>
<protein>
    <recommendedName>
        <fullName evidence="3">DUF5348 domain-containing protein</fullName>
    </recommendedName>
</protein>
<dbReference type="EMBL" id="CP020557">
    <property type="protein sequence ID" value="ARF67864.1"/>
    <property type="molecule type" value="Genomic_DNA"/>
</dbReference>
<reference evidence="1 2" key="1">
    <citation type="submission" date="2017-03" db="EMBL/GenBank/DDBJ databases">
        <title>Paenibacillus larvae genome sequencing.</title>
        <authorList>
            <person name="Dingman D.W."/>
        </authorList>
    </citation>
    <scope>NUCLEOTIDE SEQUENCE [LARGE SCALE GENOMIC DNA]</scope>
    <source>
        <strain evidence="1 2">SAG 10367</strain>
    </source>
</reference>
<gene>
    <name evidence="1" type="ORF">B7C51_08520</name>
</gene>
<proteinExistence type="predicted"/>
<dbReference type="RefSeq" id="WP_083039651.1">
    <property type="nucleotide sequence ID" value="NZ_CP020557.1"/>
</dbReference>
<name>A0A1V0URS2_9BACL</name>
<evidence type="ECO:0000313" key="1">
    <source>
        <dbReference type="EMBL" id="ARF67864.1"/>
    </source>
</evidence>
<organism evidence="1 2">
    <name type="scientific">Paenibacillus larvae subsp. pulvifaciens</name>
    <dbReference type="NCBI Taxonomy" id="1477"/>
    <lineage>
        <taxon>Bacteria</taxon>
        <taxon>Bacillati</taxon>
        <taxon>Bacillota</taxon>
        <taxon>Bacilli</taxon>
        <taxon>Bacillales</taxon>
        <taxon>Paenibacillaceae</taxon>
        <taxon>Paenibacillus</taxon>
    </lineage>
</organism>
<dbReference type="AlphaFoldDB" id="A0A1V0URS2"/>
<evidence type="ECO:0008006" key="3">
    <source>
        <dbReference type="Google" id="ProtNLM"/>
    </source>
</evidence>
<sequence>MNKATNESRHRECGQVRCTNKKNIKVEKNVKNELKKELSELVPRIESFLEVWHSHLDCFDENDPEDMYLRTMFWDIWENICNVLELQCLMEAEVLAEGPLIKNDYGKYYIESTDEYITTAFPIEYLEENGAEWKVSGVSQNEKDYYLTADPKLEMSGLRVRKKDVPFVYLKIALETLPPGENE</sequence>
<evidence type="ECO:0000313" key="2">
    <source>
        <dbReference type="Proteomes" id="UP000192727"/>
    </source>
</evidence>
<accession>A0A1V0URS2</accession>